<proteinExistence type="predicted"/>
<name>A0ABT8EG77_9BURK</name>
<evidence type="ECO:0000259" key="2">
    <source>
        <dbReference type="Pfam" id="PF13439"/>
    </source>
</evidence>
<dbReference type="PANTHER" id="PTHR45947:SF3">
    <property type="entry name" value="SULFOQUINOVOSYL TRANSFERASE SQD2"/>
    <property type="match status" value="1"/>
</dbReference>
<dbReference type="EMBL" id="JAJHNU010000001">
    <property type="protein sequence ID" value="MDN4120265.1"/>
    <property type="molecule type" value="Genomic_DNA"/>
</dbReference>
<protein>
    <submittedName>
        <fullName evidence="3">Glycosyltransferase family 1 protein</fullName>
    </submittedName>
</protein>
<dbReference type="InterPro" id="IPR050194">
    <property type="entry name" value="Glycosyltransferase_grp1"/>
</dbReference>
<dbReference type="Pfam" id="PF00534">
    <property type="entry name" value="Glycos_transf_1"/>
    <property type="match status" value="1"/>
</dbReference>
<dbReference type="CDD" id="cd03814">
    <property type="entry name" value="GT4-like"/>
    <property type="match status" value="1"/>
</dbReference>
<comment type="caution">
    <text evidence="3">The sequence shown here is derived from an EMBL/GenBank/DDBJ whole genome shotgun (WGS) entry which is preliminary data.</text>
</comment>
<dbReference type="Gene3D" id="3.40.50.2000">
    <property type="entry name" value="Glycogen Phosphorylase B"/>
    <property type="match status" value="2"/>
</dbReference>
<dbReference type="RefSeq" id="WP_266122409.1">
    <property type="nucleotide sequence ID" value="NZ_JAJHNU010000001.1"/>
</dbReference>
<keyword evidence="4" id="KW-1185">Reference proteome</keyword>
<feature type="domain" description="Glycosyl transferase family 1" evidence="1">
    <location>
        <begin position="181"/>
        <end position="280"/>
    </location>
</feature>
<evidence type="ECO:0000313" key="4">
    <source>
        <dbReference type="Proteomes" id="UP001168613"/>
    </source>
</evidence>
<dbReference type="InterPro" id="IPR001296">
    <property type="entry name" value="Glyco_trans_1"/>
</dbReference>
<gene>
    <name evidence="3" type="ORF">LMS43_03060</name>
</gene>
<dbReference type="Pfam" id="PF13439">
    <property type="entry name" value="Glyco_transf_4"/>
    <property type="match status" value="1"/>
</dbReference>
<dbReference type="PANTHER" id="PTHR45947">
    <property type="entry name" value="SULFOQUINOVOSYL TRANSFERASE SQD2"/>
    <property type="match status" value="1"/>
</dbReference>
<organism evidence="3 4">
    <name type="scientific">Alcaligenes endophyticus</name>
    <dbReference type="NCBI Taxonomy" id="1929088"/>
    <lineage>
        <taxon>Bacteria</taxon>
        <taxon>Pseudomonadati</taxon>
        <taxon>Pseudomonadota</taxon>
        <taxon>Betaproteobacteria</taxon>
        <taxon>Burkholderiales</taxon>
        <taxon>Alcaligenaceae</taxon>
        <taxon>Alcaligenes</taxon>
    </lineage>
</organism>
<feature type="domain" description="Glycosyltransferase subfamily 4-like N-terminal" evidence="2">
    <location>
        <begin position="14"/>
        <end position="167"/>
    </location>
</feature>
<evidence type="ECO:0000259" key="1">
    <source>
        <dbReference type="Pfam" id="PF00534"/>
    </source>
</evidence>
<sequence length="348" mass="38436">MKIMLITDAWAPQVNGVVVTLQQVSQQLLQLGHDVKIIHPGLFRTMPCPGYAEIRLAIGAGRQVAAAIRQFKPDALHIATEGPLGYAAWRYATRHRLNFTTAYHTRFPEYLHARLRLPTALSYCWLRRFHGAATRTLVPSPGVRSDLLRQSFDASKLVLWTRGVNTQLFHPHSETQTCTPAHDGESAVFLYAGRLAIEKNIEAFLKLDLPGKKWVVGDGPLREKLEKRYPEVYFAGAKTHAELAHFYRMASVFVFPSQTDTFGLVLLEAMACGCPVAALPAVSTQYVLGNSGAGHIDDDLRTACIKALKIPRSIPADYAKQFSWSQTSQGFLDNLAPIESSPATPATA</sequence>
<dbReference type="SUPFAM" id="SSF53756">
    <property type="entry name" value="UDP-Glycosyltransferase/glycogen phosphorylase"/>
    <property type="match status" value="1"/>
</dbReference>
<dbReference type="InterPro" id="IPR028098">
    <property type="entry name" value="Glyco_trans_4-like_N"/>
</dbReference>
<accession>A0ABT8EG77</accession>
<dbReference type="Proteomes" id="UP001168613">
    <property type="component" value="Unassembled WGS sequence"/>
</dbReference>
<reference evidence="3" key="1">
    <citation type="submission" date="2021-11" db="EMBL/GenBank/DDBJ databases">
        <title>Draft genome sequence of Alcaligenes endophyticus type strain CCUG 75668T.</title>
        <authorList>
            <person name="Salva-Serra F."/>
            <person name="Duran R.E."/>
            <person name="Seeger M."/>
            <person name="Moore E.R.B."/>
            <person name="Jaen-Luchoro D."/>
        </authorList>
    </citation>
    <scope>NUCLEOTIDE SEQUENCE</scope>
    <source>
        <strain evidence="3">CCUG 75668</strain>
    </source>
</reference>
<evidence type="ECO:0000313" key="3">
    <source>
        <dbReference type="EMBL" id="MDN4120265.1"/>
    </source>
</evidence>